<evidence type="ECO:0000313" key="2">
    <source>
        <dbReference type="EMBL" id="THG99454.1"/>
    </source>
</evidence>
<accession>A0A4S4KLT9</accession>
<evidence type="ECO:0000259" key="1">
    <source>
        <dbReference type="Pfam" id="PF20151"/>
    </source>
</evidence>
<proteinExistence type="predicted"/>
<gene>
    <name evidence="2" type="ORF">EW026_g2880</name>
</gene>
<reference evidence="2 3" key="1">
    <citation type="submission" date="2019-02" db="EMBL/GenBank/DDBJ databases">
        <title>Genome sequencing of the rare red list fungi Phlebia centrifuga.</title>
        <authorList>
            <person name="Buettner E."/>
            <person name="Kellner H."/>
        </authorList>
    </citation>
    <scope>NUCLEOTIDE SEQUENCE [LARGE SCALE GENOMIC DNA]</scope>
    <source>
        <strain evidence="2 3">DSM 108282</strain>
    </source>
</reference>
<sequence length="95" mass="10943">MSSSTALATISAVQFLRVDSYVNLACLTFLAYDTCLGFSEELEHVWRARWTLPKFLYLFMRYYSLAHLLITFCVNIRTGLPENLYALSNLTYSVI</sequence>
<dbReference type="Proteomes" id="UP000309038">
    <property type="component" value="Unassembled WGS sequence"/>
</dbReference>
<dbReference type="EMBL" id="SGPJ01000079">
    <property type="protein sequence ID" value="THG99454.1"/>
    <property type="molecule type" value="Genomic_DNA"/>
</dbReference>
<organism evidence="2 3">
    <name type="scientific">Hermanssonia centrifuga</name>
    <dbReference type="NCBI Taxonomy" id="98765"/>
    <lineage>
        <taxon>Eukaryota</taxon>
        <taxon>Fungi</taxon>
        <taxon>Dikarya</taxon>
        <taxon>Basidiomycota</taxon>
        <taxon>Agaricomycotina</taxon>
        <taxon>Agaricomycetes</taxon>
        <taxon>Polyporales</taxon>
        <taxon>Meruliaceae</taxon>
        <taxon>Hermanssonia</taxon>
    </lineage>
</organism>
<dbReference type="AlphaFoldDB" id="A0A4S4KLT9"/>
<feature type="domain" description="DUF6533" evidence="1">
    <location>
        <begin position="21"/>
        <end position="65"/>
    </location>
</feature>
<name>A0A4S4KLT9_9APHY</name>
<comment type="caution">
    <text evidence="2">The sequence shown here is derived from an EMBL/GenBank/DDBJ whole genome shotgun (WGS) entry which is preliminary data.</text>
</comment>
<keyword evidence="3" id="KW-1185">Reference proteome</keyword>
<dbReference type="Pfam" id="PF20151">
    <property type="entry name" value="DUF6533"/>
    <property type="match status" value="1"/>
</dbReference>
<evidence type="ECO:0000313" key="3">
    <source>
        <dbReference type="Proteomes" id="UP000309038"/>
    </source>
</evidence>
<protein>
    <recommendedName>
        <fullName evidence="1">DUF6533 domain-containing protein</fullName>
    </recommendedName>
</protein>
<dbReference type="InterPro" id="IPR045340">
    <property type="entry name" value="DUF6533"/>
</dbReference>